<dbReference type="Gene3D" id="3.40.50.1820">
    <property type="entry name" value="alpha/beta hydrolase"/>
    <property type="match status" value="1"/>
</dbReference>
<dbReference type="InterPro" id="IPR029058">
    <property type="entry name" value="AB_hydrolase_fold"/>
</dbReference>
<keyword evidence="2" id="KW-0378">Hydrolase</keyword>
<organism evidence="2 3">
    <name type="scientific">Amycolatopsis dongchuanensis</name>
    <dbReference type="NCBI Taxonomy" id="1070866"/>
    <lineage>
        <taxon>Bacteria</taxon>
        <taxon>Bacillati</taxon>
        <taxon>Actinomycetota</taxon>
        <taxon>Actinomycetes</taxon>
        <taxon>Pseudonocardiales</taxon>
        <taxon>Pseudonocardiaceae</taxon>
        <taxon>Amycolatopsis</taxon>
    </lineage>
</organism>
<dbReference type="PANTHER" id="PTHR37017:SF11">
    <property type="entry name" value="ESTERASE_LIPASE_THIOESTERASE DOMAIN-CONTAINING PROTEIN"/>
    <property type="match status" value="1"/>
</dbReference>
<proteinExistence type="predicted"/>
<accession>A0ABP9PZ31</accession>
<reference evidence="3" key="1">
    <citation type="journal article" date="2019" name="Int. J. Syst. Evol. Microbiol.">
        <title>The Global Catalogue of Microorganisms (GCM) 10K type strain sequencing project: providing services to taxonomists for standard genome sequencing and annotation.</title>
        <authorList>
            <consortium name="The Broad Institute Genomics Platform"/>
            <consortium name="The Broad Institute Genome Sequencing Center for Infectious Disease"/>
            <person name="Wu L."/>
            <person name="Ma J."/>
        </authorList>
    </citation>
    <scope>NUCLEOTIDE SEQUENCE [LARGE SCALE GENOMIC DNA]</scope>
    <source>
        <strain evidence="3">JCM 18054</strain>
    </source>
</reference>
<keyword evidence="3" id="KW-1185">Reference proteome</keyword>
<dbReference type="InterPro" id="IPR000073">
    <property type="entry name" value="AB_hydrolase_1"/>
</dbReference>
<dbReference type="PANTHER" id="PTHR37017">
    <property type="entry name" value="AB HYDROLASE-1 DOMAIN-CONTAINING PROTEIN-RELATED"/>
    <property type="match status" value="1"/>
</dbReference>
<dbReference type="RefSeq" id="WP_346052125.1">
    <property type="nucleotide sequence ID" value="NZ_BAABIB010000018.1"/>
</dbReference>
<name>A0ABP9PZ31_9PSEU</name>
<evidence type="ECO:0000313" key="3">
    <source>
        <dbReference type="Proteomes" id="UP001500192"/>
    </source>
</evidence>
<feature type="domain" description="AB hydrolase-1" evidence="1">
    <location>
        <begin position="5"/>
        <end position="228"/>
    </location>
</feature>
<protein>
    <submittedName>
        <fullName evidence="2">Alpha/beta fold hydrolase</fullName>
    </submittedName>
</protein>
<sequence>MSTYVLVHGAWHSGQCWDRVVPLLAEAGHEVHAPTLTGHGDTVDLLGPDVGLGTYVDDVVRLLLGHDLTDVVLVGHSFAGMIISAVANEVPGRIGHLVYLDAMDPVDGQTAVDVAPPAQGMLDAAAASGTPWRLPPMSPAFLGVTRPEDVAWLETMLTDESARAFQEPVKLGNPALGAIPATYLRCVADRPARPPASTVRPNGLPVRVRELESGHDSMITAPRELAEVLLEVV</sequence>
<evidence type="ECO:0000313" key="2">
    <source>
        <dbReference type="EMBL" id="GAA5153845.1"/>
    </source>
</evidence>
<comment type="caution">
    <text evidence="2">The sequence shown here is derived from an EMBL/GenBank/DDBJ whole genome shotgun (WGS) entry which is preliminary data.</text>
</comment>
<dbReference type="SUPFAM" id="SSF53474">
    <property type="entry name" value="alpha/beta-Hydrolases"/>
    <property type="match status" value="1"/>
</dbReference>
<dbReference type="GO" id="GO:0016787">
    <property type="term" value="F:hydrolase activity"/>
    <property type="evidence" value="ECO:0007669"/>
    <property type="project" value="UniProtKB-KW"/>
</dbReference>
<dbReference type="InterPro" id="IPR052897">
    <property type="entry name" value="Sec-Metab_Biosynth_Hydrolase"/>
</dbReference>
<dbReference type="Proteomes" id="UP001500192">
    <property type="component" value="Unassembled WGS sequence"/>
</dbReference>
<dbReference type="EMBL" id="BAABIB010000018">
    <property type="protein sequence ID" value="GAA5153845.1"/>
    <property type="molecule type" value="Genomic_DNA"/>
</dbReference>
<evidence type="ECO:0000259" key="1">
    <source>
        <dbReference type="Pfam" id="PF12697"/>
    </source>
</evidence>
<dbReference type="Pfam" id="PF12697">
    <property type="entry name" value="Abhydrolase_6"/>
    <property type="match status" value="1"/>
</dbReference>
<gene>
    <name evidence="2" type="ORF">GCM10023214_07470</name>
</gene>